<feature type="transmembrane region" description="Helical" evidence="1">
    <location>
        <begin position="62"/>
        <end position="80"/>
    </location>
</feature>
<dbReference type="EMBL" id="AP021861">
    <property type="protein sequence ID" value="BBO36113.1"/>
    <property type="molecule type" value="Genomic_DNA"/>
</dbReference>
<feature type="transmembrane region" description="Helical" evidence="1">
    <location>
        <begin position="181"/>
        <end position="201"/>
    </location>
</feature>
<dbReference type="KEGG" id="lpav:PLANPX_5725"/>
<keyword evidence="1" id="KW-0812">Transmembrane</keyword>
<feature type="transmembrane region" description="Helical" evidence="1">
    <location>
        <begin position="138"/>
        <end position="161"/>
    </location>
</feature>
<evidence type="ECO:0000313" key="3">
    <source>
        <dbReference type="Proteomes" id="UP000326837"/>
    </source>
</evidence>
<organism evidence="2 3">
    <name type="scientific">Lacipirellula parvula</name>
    <dbReference type="NCBI Taxonomy" id="2650471"/>
    <lineage>
        <taxon>Bacteria</taxon>
        <taxon>Pseudomonadati</taxon>
        <taxon>Planctomycetota</taxon>
        <taxon>Planctomycetia</taxon>
        <taxon>Pirellulales</taxon>
        <taxon>Lacipirellulaceae</taxon>
        <taxon>Lacipirellula</taxon>
    </lineage>
</organism>
<keyword evidence="1" id="KW-0472">Membrane</keyword>
<sequence length="290" mass="32191">MTAKVGQISGCLCVRLIAWRRRPKPEALAPGATPCVTIGPAMSIEPQPTPPSHAYRFPLRTLLVLTTTLAIIAAIAGTYYRSVESEAARNKLIGSWSLFSVFVAGSLFARGWEAWRASAGREVRYIVHARGRRRQGRWSTISTAACCLAVGLWIAVGSYGVVLETQQGFGQRSPLIEFALIPLHNFGIIGAATSALIFSLIRRPMFLCEEGVPLRSDYLIPWNHIVHAEWQTDRPATLKLHQVTDDVYLDVPIALRAEIEQFVRGKIRFIDNLSDSPRIARPQRHEKTPA</sequence>
<feature type="transmembrane region" description="Helical" evidence="1">
    <location>
        <begin position="92"/>
        <end position="112"/>
    </location>
</feature>
<keyword evidence="3" id="KW-1185">Reference proteome</keyword>
<evidence type="ECO:0000256" key="1">
    <source>
        <dbReference type="SAM" id="Phobius"/>
    </source>
</evidence>
<dbReference type="Proteomes" id="UP000326837">
    <property type="component" value="Chromosome"/>
</dbReference>
<keyword evidence="1" id="KW-1133">Transmembrane helix</keyword>
<proteinExistence type="predicted"/>
<evidence type="ECO:0000313" key="2">
    <source>
        <dbReference type="EMBL" id="BBO36113.1"/>
    </source>
</evidence>
<gene>
    <name evidence="2" type="ORF">PLANPX_5725</name>
</gene>
<reference evidence="3" key="1">
    <citation type="submission" date="2019-10" db="EMBL/GenBank/DDBJ databases">
        <title>Lacipirellula parvula gen. nov., sp. nov., representing a lineage of planctomycetes widespread in freshwater anoxic habitats, and description of the family Lacipirellulaceae.</title>
        <authorList>
            <person name="Dedysh S.N."/>
            <person name="Kulichevskaya I.S."/>
            <person name="Beletsky A.V."/>
            <person name="Rakitin A.L."/>
            <person name="Mardanov A.V."/>
            <person name="Ivanova A.A."/>
            <person name="Saltykova V.X."/>
            <person name="Rijpstra W.I.C."/>
            <person name="Sinninghe Damste J.S."/>
            <person name="Ravin N.V."/>
        </authorList>
    </citation>
    <scope>NUCLEOTIDE SEQUENCE [LARGE SCALE GENOMIC DNA]</scope>
    <source>
        <strain evidence="3">PX69</strain>
    </source>
</reference>
<protein>
    <submittedName>
        <fullName evidence="2">Uncharacterized protein</fullName>
    </submittedName>
</protein>
<accession>A0A5K7XMZ8</accession>
<name>A0A5K7XMZ8_9BACT</name>
<dbReference type="AlphaFoldDB" id="A0A5K7XMZ8"/>